<evidence type="ECO:0000313" key="3">
    <source>
        <dbReference type="Proteomes" id="UP000182932"/>
    </source>
</evidence>
<evidence type="ECO:0000259" key="1">
    <source>
        <dbReference type="Pfam" id="PF13480"/>
    </source>
</evidence>
<dbReference type="InterPro" id="IPR038740">
    <property type="entry name" value="BioF2-like_GNAT_dom"/>
</dbReference>
<dbReference type="InterPro" id="IPR016181">
    <property type="entry name" value="Acyl_CoA_acyltransferase"/>
</dbReference>
<proteinExistence type="predicted"/>
<protein>
    <submittedName>
        <fullName evidence="2">Acetyltransferase (GNAT) domain-containing protein</fullName>
    </submittedName>
</protein>
<dbReference type="AlphaFoldDB" id="A0A975ZLZ2"/>
<sequence>MNATAALEPAPRCDLRTEVIDRLEELSKLRRGWERLAGIDPHAGFFLSWEWMKTLLADNPGSWHVLVVRDGSDPQEIAAILPLRHSFHWSESSEACQTRYDAAGRFGLSDATGFLCHPDREDAALAALAQCLSEMPWKRLSLRYVAAPHRARRFADAFDPERFRIHWPPYTDNAGRTDKLRVPTVALPGSFEAYLNETVSKSIRGKIRRFRRRYLDDGPYRITLTTPETFARNADALQHLWRARWSDTLSPQVMRSYQKKQRLLLERCQDMGTLFMPVLWRDRHPIGVLARLIDRRKKTMTGMIAARDYQDALPCIGLLLNAFCIEAAIRMALTSYELGHGNEPYKYQYGASDKHLAYLTLRRRGGDTPDVFSPASTAGAARRAQNELRQGAHGRTMGILRQIEDVCEG</sequence>
<dbReference type="RefSeq" id="WP_074834710.1">
    <property type="nucleotide sequence ID" value="NZ_FNYY01000001.1"/>
</dbReference>
<dbReference type="GeneID" id="80816789"/>
<accession>A0A975ZLZ2</accession>
<name>A0A975ZLZ2_9RHOB</name>
<evidence type="ECO:0000313" key="2">
    <source>
        <dbReference type="EMBL" id="SEI66014.1"/>
    </source>
</evidence>
<reference evidence="2 3" key="1">
    <citation type="submission" date="2016-10" db="EMBL/GenBank/DDBJ databases">
        <authorList>
            <person name="Varghese N."/>
            <person name="Submissions S."/>
        </authorList>
    </citation>
    <scope>NUCLEOTIDE SEQUENCE [LARGE SCALE GENOMIC DNA]</scope>
    <source>
        <strain evidence="2 3">FF3</strain>
    </source>
</reference>
<gene>
    <name evidence="2" type="ORF">SAMN04487940_101523</name>
</gene>
<dbReference type="Pfam" id="PF13480">
    <property type="entry name" value="Acetyltransf_6"/>
    <property type="match status" value="1"/>
</dbReference>
<organism evidence="2 3">
    <name type="scientific">Marinovum algicola</name>
    <dbReference type="NCBI Taxonomy" id="42444"/>
    <lineage>
        <taxon>Bacteria</taxon>
        <taxon>Pseudomonadati</taxon>
        <taxon>Pseudomonadota</taxon>
        <taxon>Alphaproteobacteria</taxon>
        <taxon>Rhodobacterales</taxon>
        <taxon>Roseobacteraceae</taxon>
        <taxon>Marinovum</taxon>
    </lineage>
</organism>
<dbReference type="Proteomes" id="UP000182932">
    <property type="component" value="Unassembled WGS sequence"/>
</dbReference>
<comment type="caution">
    <text evidence="2">The sequence shown here is derived from an EMBL/GenBank/DDBJ whole genome shotgun (WGS) entry which is preliminary data.</text>
</comment>
<keyword evidence="3" id="KW-1185">Reference proteome</keyword>
<dbReference type="EMBL" id="FNYY01000001">
    <property type="protein sequence ID" value="SEI66014.1"/>
    <property type="molecule type" value="Genomic_DNA"/>
</dbReference>
<dbReference type="SUPFAM" id="SSF55729">
    <property type="entry name" value="Acyl-CoA N-acyltransferases (Nat)"/>
    <property type="match status" value="1"/>
</dbReference>
<feature type="domain" description="BioF2-like acetyltransferase" evidence="1">
    <location>
        <begin position="202"/>
        <end position="346"/>
    </location>
</feature>